<name>A0A803MS60_CHEQI</name>
<feature type="compositionally biased region" description="Low complexity" evidence="1">
    <location>
        <begin position="27"/>
        <end position="36"/>
    </location>
</feature>
<feature type="compositionally biased region" description="Acidic residues" evidence="1">
    <location>
        <begin position="37"/>
        <end position="55"/>
    </location>
</feature>
<reference evidence="2" key="2">
    <citation type="submission" date="2021-03" db="UniProtKB">
        <authorList>
            <consortium name="EnsemblPlants"/>
        </authorList>
    </citation>
    <scope>IDENTIFICATION</scope>
</reference>
<reference evidence="2" key="1">
    <citation type="journal article" date="2017" name="Nature">
        <title>The genome of Chenopodium quinoa.</title>
        <authorList>
            <person name="Jarvis D.E."/>
            <person name="Ho Y.S."/>
            <person name="Lightfoot D.J."/>
            <person name="Schmoeckel S.M."/>
            <person name="Li B."/>
            <person name="Borm T.J.A."/>
            <person name="Ohyanagi H."/>
            <person name="Mineta K."/>
            <person name="Michell C.T."/>
            <person name="Saber N."/>
            <person name="Kharbatia N.M."/>
            <person name="Rupper R.R."/>
            <person name="Sharp A.R."/>
            <person name="Dally N."/>
            <person name="Boughton B.A."/>
            <person name="Woo Y.H."/>
            <person name="Gao G."/>
            <person name="Schijlen E.G.W.M."/>
            <person name="Guo X."/>
            <person name="Momin A.A."/>
            <person name="Negrao S."/>
            <person name="Al-Babili S."/>
            <person name="Gehring C."/>
            <person name="Roessner U."/>
            <person name="Jung C."/>
            <person name="Murphy K."/>
            <person name="Arold S.T."/>
            <person name="Gojobori T."/>
            <person name="van der Linden C.G."/>
            <person name="van Loo E.N."/>
            <person name="Jellen E.N."/>
            <person name="Maughan P.J."/>
            <person name="Tester M."/>
        </authorList>
    </citation>
    <scope>NUCLEOTIDE SEQUENCE [LARGE SCALE GENOMIC DNA]</scope>
    <source>
        <strain evidence="2">cv. PI 614886</strain>
    </source>
</reference>
<dbReference type="AlphaFoldDB" id="A0A803MS60"/>
<protein>
    <submittedName>
        <fullName evidence="2">Uncharacterized protein</fullName>
    </submittedName>
</protein>
<organism evidence="2 3">
    <name type="scientific">Chenopodium quinoa</name>
    <name type="common">Quinoa</name>
    <dbReference type="NCBI Taxonomy" id="63459"/>
    <lineage>
        <taxon>Eukaryota</taxon>
        <taxon>Viridiplantae</taxon>
        <taxon>Streptophyta</taxon>
        <taxon>Embryophyta</taxon>
        <taxon>Tracheophyta</taxon>
        <taxon>Spermatophyta</taxon>
        <taxon>Magnoliopsida</taxon>
        <taxon>eudicotyledons</taxon>
        <taxon>Gunneridae</taxon>
        <taxon>Pentapetalae</taxon>
        <taxon>Caryophyllales</taxon>
        <taxon>Chenopodiaceae</taxon>
        <taxon>Chenopodioideae</taxon>
        <taxon>Atripliceae</taxon>
        <taxon>Chenopodium</taxon>
    </lineage>
</organism>
<dbReference type="EnsemblPlants" id="AUR62034319-RA">
    <property type="protein sequence ID" value="AUR62034319-RA:cds"/>
    <property type="gene ID" value="AUR62034319"/>
</dbReference>
<feature type="region of interest" description="Disordered" evidence="1">
    <location>
        <begin position="27"/>
        <end position="77"/>
    </location>
</feature>
<keyword evidence="3" id="KW-1185">Reference proteome</keyword>
<feature type="compositionally biased region" description="Basic and acidic residues" evidence="1">
    <location>
        <begin position="56"/>
        <end position="71"/>
    </location>
</feature>
<evidence type="ECO:0000313" key="3">
    <source>
        <dbReference type="Proteomes" id="UP000596660"/>
    </source>
</evidence>
<evidence type="ECO:0000256" key="1">
    <source>
        <dbReference type="SAM" id="MobiDB-lite"/>
    </source>
</evidence>
<evidence type="ECO:0000313" key="2">
    <source>
        <dbReference type="EnsemblPlants" id="AUR62034319-RA:cds"/>
    </source>
</evidence>
<sequence length="194" mass="22277">MPEEGKTWFTVLINDEKLSELCGGKYIPDSIETSSDSSEDIEQIENDAEMEEDAKIEEASHNDAEMEESSHNDAGLEEDTLSFPNNRCNGIVWLYNDILKYYVCVVIMQNMPLKFAGLHFSLFGYENPTDIWDGNNEMWKAKLFVKRDSNVKIVFCNIREGVKEMMHGVKVMARKKVIVQLLRKNPLAFKVSIK</sequence>
<proteinExistence type="predicted"/>
<dbReference type="Gramene" id="AUR62034319-RA">
    <property type="protein sequence ID" value="AUR62034319-RA:cds"/>
    <property type="gene ID" value="AUR62034319"/>
</dbReference>
<accession>A0A803MS60</accession>
<dbReference type="Proteomes" id="UP000596660">
    <property type="component" value="Unplaced"/>
</dbReference>